<dbReference type="InterPro" id="IPR014710">
    <property type="entry name" value="RmlC-like_jellyroll"/>
</dbReference>
<dbReference type="InterPro" id="IPR025979">
    <property type="entry name" value="ChrR-like_cupin_dom"/>
</dbReference>
<keyword evidence="3" id="KW-1185">Reference proteome</keyword>
<accession>A0A1H8MP57</accession>
<dbReference type="InterPro" id="IPR011051">
    <property type="entry name" value="RmlC_Cupin_sf"/>
</dbReference>
<dbReference type="InterPro" id="IPR012807">
    <property type="entry name" value="Anti-sigma_ChrR"/>
</dbReference>
<reference evidence="2 3" key="1">
    <citation type="submission" date="2016-10" db="EMBL/GenBank/DDBJ databases">
        <authorList>
            <person name="de Groot N.N."/>
        </authorList>
    </citation>
    <scope>NUCLEOTIDE SEQUENCE [LARGE SCALE GENOMIC DNA]</scope>
    <source>
        <strain evidence="2 3">DSM 27842</strain>
    </source>
</reference>
<evidence type="ECO:0000259" key="1">
    <source>
        <dbReference type="Pfam" id="PF12973"/>
    </source>
</evidence>
<dbReference type="STRING" id="569882.SAMN04490248_102186"/>
<dbReference type="Gene3D" id="1.10.10.1320">
    <property type="entry name" value="Anti-sigma factor, zinc-finger domain"/>
    <property type="match status" value="1"/>
</dbReference>
<protein>
    <submittedName>
        <fullName evidence="2">Anti-ECFsigma factor, ChrR</fullName>
    </submittedName>
</protein>
<evidence type="ECO:0000313" key="3">
    <source>
        <dbReference type="Proteomes" id="UP000198893"/>
    </source>
</evidence>
<evidence type="ECO:0000313" key="2">
    <source>
        <dbReference type="EMBL" id="SEO19127.1"/>
    </source>
</evidence>
<dbReference type="InterPro" id="IPR041916">
    <property type="entry name" value="Anti_sigma_zinc_sf"/>
</dbReference>
<dbReference type="NCBIfam" id="TIGR02451">
    <property type="entry name" value="anti_sig_ChrR"/>
    <property type="match status" value="1"/>
</dbReference>
<name>A0A1H8MP57_9RHOB</name>
<dbReference type="Gene3D" id="2.60.120.10">
    <property type="entry name" value="Jelly Rolls"/>
    <property type="match status" value="1"/>
</dbReference>
<dbReference type="OrthoDB" id="2988517at2"/>
<feature type="domain" description="ChrR-like cupin" evidence="1">
    <location>
        <begin position="105"/>
        <end position="191"/>
    </location>
</feature>
<gene>
    <name evidence="2" type="ORF">SAMN04490248_102186</name>
</gene>
<dbReference type="SUPFAM" id="SSF51182">
    <property type="entry name" value="RmlC-like cupins"/>
    <property type="match status" value="1"/>
</dbReference>
<sequence>MTAPQHHIPEPMMAAYVAGNLPQPFAVVVATHISMCDECRARHETHLALGGAVLESLEDAPVSDAMRAGLFAMLDEPAPEEPAAPKPRGIYPAPLADMVPGDGPRWRSIGMGARQSILWRGKEGSLRLLYIPAGQAVPDHSHNGLELTLVLQGSFSDEGGRFGVGDVEVADEAVEHTPLAGIDSPCICLAATDAPLRFSGMIPRLLQPVFRI</sequence>
<dbReference type="CDD" id="cd20301">
    <property type="entry name" value="cupin_ChrR"/>
    <property type="match status" value="1"/>
</dbReference>
<dbReference type="AlphaFoldDB" id="A0A1H8MP57"/>
<proteinExistence type="predicted"/>
<dbReference type="RefSeq" id="WP_093115173.1">
    <property type="nucleotide sequence ID" value="NZ_FODS01000002.1"/>
</dbReference>
<dbReference type="EMBL" id="FODS01000002">
    <property type="protein sequence ID" value="SEO19127.1"/>
    <property type="molecule type" value="Genomic_DNA"/>
</dbReference>
<organism evidence="2 3">
    <name type="scientific">Salinihabitans flavidus</name>
    <dbReference type="NCBI Taxonomy" id="569882"/>
    <lineage>
        <taxon>Bacteria</taxon>
        <taxon>Pseudomonadati</taxon>
        <taxon>Pseudomonadota</taxon>
        <taxon>Alphaproteobacteria</taxon>
        <taxon>Rhodobacterales</taxon>
        <taxon>Roseobacteraceae</taxon>
        <taxon>Salinihabitans</taxon>
    </lineage>
</organism>
<dbReference type="Proteomes" id="UP000198893">
    <property type="component" value="Unassembled WGS sequence"/>
</dbReference>
<dbReference type="Pfam" id="PF12973">
    <property type="entry name" value="Cupin_7"/>
    <property type="match status" value="1"/>
</dbReference>